<keyword evidence="1" id="KW-0175">Coiled coil</keyword>
<dbReference type="EMBL" id="GL380293">
    <property type="protein sequence ID" value="EGT52428.1"/>
    <property type="molecule type" value="Genomic_DNA"/>
</dbReference>
<dbReference type="HOGENOM" id="CLU_2051727_0_0_1"/>
<sequence length="120" mass="14424">MKVKELRKLAFERRTSNHWILNCEKEEYKKRYKLQRDVLKQMRKEKKEAKKNKKEELPQDLMATITKQSSHQFIYHLRNSANFPPQMPVIIFKPTIFCFSESEVLHKISNIAKNACVPKF</sequence>
<reference evidence="3" key="1">
    <citation type="submission" date="2011-07" db="EMBL/GenBank/DDBJ databases">
        <authorList>
            <consortium name="Caenorhabditis brenneri Sequencing and Analysis Consortium"/>
            <person name="Wilson R.K."/>
        </authorList>
    </citation>
    <scope>NUCLEOTIDE SEQUENCE [LARGE SCALE GENOMIC DNA]</scope>
    <source>
        <strain evidence="3">PB2801</strain>
    </source>
</reference>
<dbReference type="InParanoid" id="G0PDV3"/>
<evidence type="ECO:0000313" key="2">
    <source>
        <dbReference type="EMBL" id="EGT52428.1"/>
    </source>
</evidence>
<feature type="coiled-coil region" evidence="1">
    <location>
        <begin position="25"/>
        <end position="56"/>
    </location>
</feature>
<dbReference type="Proteomes" id="UP000008068">
    <property type="component" value="Unassembled WGS sequence"/>
</dbReference>
<name>G0PDV3_CAEBE</name>
<keyword evidence="3" id="KW-1185">Reference proteome</keyword>
<gene>
    <name evidence="2" type="ORF">CAEBREN_23985</name>
</gene>
<dbReference type="AlphaFoldDB" id="G0PDV3"/>
<evidence type="ECO:0000313" key="3">
    <source>
        <dbReference type="Proteomes" id="UP000008068"/>
    </source>
</evidence>
<organism evidence="3">
    <name type="scientific">Caenorhabditis brenneri</name>
    <name type="common">Nematode worm</name>
    <dbReference type="NCBI Taxonomy" id="135651"/>
    <lineage>
        <taxon>Eukaryota</taxon>
        <taxon>Metazoa</taxon>
        <taxon>Ecdysozoa</taxon>
        <taxon>Nematoda</taxon>
        <taxon>Chromadorea</taxon>
        <taxon>Rhabditida</taxon>
        <taxon>Rhabditina</taxon>
        <taxon>Rhabditomorpha</taxon>
        <taxon>Rhabditoidea</taxon>
        <taxon>Rhabditidae</taxon>
        <taxon>Peloderinae</taxon>
        <taxon>Caenorhabditis</taxon>
    </lineage>
</organism>
<evidence type="ECO:0000256" key="1">
    <source>
        <dbReference type="SAM" id="Coils"/>
    </source>
</evidence>
<proteinExistence type="predicted"/>
<protein>
    <submittedName>
        <fullName evidence="2">Uncharacterized protein</fullName>
    </submittedName>
</protein>
<accession>G0PDV3</accession>